<dbReference type="NCBIfam" id="TIGR00629">
    <property type="entry name" value="uvde"/>
    <property type="match status" value="1"/>
</dbReference>
<accession>A0A0M0KIG7</accession>
<dbReference type="Gene3D" id="3.20.20.150">
    <property type="entry name" value="Divalent-metal-dependent TIM barrel enzymes"/>
    <property type="match status" value="1"/>
</dbReference>
<evidence type="ECO:0000256" key="1">
    <source>
        <dbReference type="ARBA" id="ARBA00022722"/>
    </source>
</evidence>
<keyword evidence="4 8" id="KW-0228">DNA excision</keyword>
<evidence type="ECO:0000256" key="4">
    <source>
        <dbReference type="ARBA" id="ARBA00022769"/>
    </source>
</evidence>
<dbReference type="Pfam" id="PF03851">
    <property type="entry name" value="UvdE"/>
    <property type="match status" value="1"/>
</dbReference>
<comment type="function">
    <text evidence="7">Component in a DNA repair pathway. Removal of UV LIGHT damaged nucleotides. Recognizes pyrimidine dimers and cleave a phosphodiester bond immediately 5' to the lesion.</text>
</comment>
<dbReference type="InterPro" id="IPR023520">
    <property type="entry name" value="UvdE_bac"/>
</dbReference>
<evidence type="ECO:0000313" key="9">
    <source>
        <dbReference type="EMBL" id="KOO38646.1"/>
    </source>
</evidence>
<keyword evidence="1 8" id="KW-0540">Nuclease</keyword>
<name>A0A0M0KIG7_ALKHA</name>
<proteinExistence type="inferred from homology"/>
<comment type="caution">
    <text evidence="9">The sequence shown here is derived from an EMBL/GenBank/DDBJ whole genome shotgun (WGS) entry which is preliminary data.</text>
</comment>
<evidence type="ECO:0000256" key="2">
    <source>
        <dbReference type="ARBA" id="ARBA00022759"/>
    </source>
</evidence>
<dbReference type="GeneID" id="87598110"/>
<evidence type="ECO:0000256" key="5">
    <source>
        <dbReference type="ARBA" id="ARBA00022801"/>
    </source>
</evidence>
<gene>
    <name evidence="8" type="primary">uvsE</name>
    <name evidence="9" type="ORF">AMD02_07065</name>
</gene>
<evidence type="ECO:0000256" key="6">
    <source>
        <dbReference type="ARBA" id="ARBA00023204"/>
    </source>
</evidence>
<comment type="function">
    <text evidence="8">Component in a DNA repair pathway. Removal of UV-light damaged nucleotides. Recognizes pyrimidine dimers and cleave a phosphodiester bond immediately 5' to the lesion.</text>
</comment>
<reference evidence="9" key="1">
    <citation type="submission" date="2015-08" db="EMBL/GenBank/DDBJ databases">
        <title>Complete DNA Sequence of Pseudomonas syringae pv. actinidiae, the Causal Agent of Kiwifruit Canker Disease.</title>
        <authorList>
            <person name="Rikkerink E.H.A."/>
            <person name="Fineran P.C."/>
        </authorList>
    </citation>
    <scope>NUCLEOTIDE SEQUENCE</scope>
    <source>
        <strain evidence="9">DSM 13666</strain>
    </source>
</reference>
<dbReference type="AlphaFoldDB" id="A0A0M0KIG7"/>
<evidence type="ECO:0000256" key="7">
    <source>
        <dbReference type="ARBA" id="ARBA00025029"/>
    </source>
</evidence>
<keyword evidence="5 8" id="KW-0378">Hydrolase</keyword>
<sequence>MRIQFGYVAMSMELANASPSKTLTAAQFEKIEDHEAGLRKLERIAKTNLHNCLRLLKHNLAYQISFFRLSSKLVPLVNHPLTEGWKYELAIAEELQAVGEFATEHQMRIDFHPDHFVVLNSEAKEITRRSLQTLLYHYKLLKGMGIDPRHRCVLHVGGKKKGVEAGLEQFIENTASIPKALLSMIMLENDDKSYTIDDVLYLGEKLAIPVVLDIHHHDVLHRSKSLQETWQRIVATWEDSPLPVKIHLSSPLSGEDDPRHHDYINADRFIAFLHEIGADAVDHLHVMIEAKKKDLALFQLMKDLAEYDEITVVSKSAVEFNP</sequence>
<protein>
    <recommendedName>
        <fullName evidence="8">UV DNA damage endonuclease</fullName>
        <shortName evidence="8">UV-endonuclease</shortName>
        <shortName evidence="8">UVED</shortName>
        <ecNumber evidence="8">3.-.-.-</ecNumber>
    </recommendedName>
</protein>
<dbReference type="GO" id="GO:0006289">
    <property type="term" value="P:nucleotide-excision repair"/>
    <property type="evidence" value="ECO:0007669"/>
    <property type="project" value="InterPro"/>
</dbReference>
<dbReference type="InterPro" id="IPR036237">
    <property type="entry name" value="Xyl_isomerase-like_sf"/>
</dbReference>
<dbReference type="HAMAP" id="MF_00606">
    <property type="entry name" value="UV_endonuclease"/>
    <property type="match status" value="1"/>
</dbReference>
<keyword evidence="2 8" id="KW-0255">Endonuclease</keyword>
<dbReference type="RefSeq" id="WP_053430888.1">
    <property type="nucleotide sequence ID" value="NZ_CP040441.1"/>
</dbReference>
<dbReference type="PATRIC" id="fig|136160.3.peg.1729"/>
<dbReference type="PANTHER" id="PTHR31290">
    <property type="entry name" value="UV-DAMAGE ENDONUCLEASE"/>
    <property type="match status" value="1"/>
</dbReference>
<evidence type="ECO:0000256" key="8">
    <source>
        <dbReference type="HAMAP-Rule" id="MF_00606"/>
    </source>
</evidence>
<dbReference type="GO" id="GO:0004519">
    <property type="term" value="F:endonuclease activity"/>
    <property type="evidence" value="ECO:0007669"/>
    <property type="project" value="UniProtKB-UniRule"/>
</dbReference>
<dbReference type="EC" id="3.-.-.-" evidence="8"/>
<dbReference type="InterPro" id="IPR004601">
    <property type="entry name" value="UvdE"/>
</dbReference>
<dbReference type="SUPFAM" id="SSF51658">
    <property type="entry name" value="Xylose isomerase-like"/>
    <property type="match status" value="1"/>
</dbReference>
<keyword evidence="3 8" id="KW-0227">DNA damage</keyword>
<comment type="similarity">
    <text evidence="8">Belongs to the uve1/UvsE family.</text>
</comment>
<dbReference type="GO" id="GO:0006290">
    <property type="term" value="P:pyrimidine dimer repair"/>
    <property type="evidence" value="ECO:0007669"/>
    <property type="project" value="UniProtKB-UniRule"/>
</dbReference>
<keyword evidence="6 8" id="KW-0234">DNA repair</keyword>
<dbReference type="GO" id="GO:0009411">
    <property type="term" value="P:response to UV"/>
    <property type="evidence" value="ECO:0007669"/>
    <property type="project" value="InterPro"/>
</dbReference>
<dbReference type="EMBL" id="LILD01000001">
    <property type="protein sequence ID" value="KOO38646.1"/>
    <property type="molecule type" value="Genomic_DNA"/>
</dbReference>
<dbReference type="PANTHER" id="PTHR31290:SF5">
    <property type="entry name" value="UV-DAMAGE ENDONUCLEASE"/>
    <property type="match status" value="1"/>
</dbReference>
<evidence type="ECO:0000256" key="3">
    <source>
        <dbReference type="ARBA" id="ARBA00022763"/>
    </source>
</evidence>
<organism evidence="9">
    <name type="scientific">Halalkalibacterium halodurans</name>
    <name type="common">Bacillus halodurans</name>
    <dbReference type="NCBI Taxonomy" id="86665"/>
    <lineage>
        <taxon>Bacteria</taxon>
        <taxon>Bacillati</taxon>
        <taxon>Bacillota</taxon>
        <taxon>Bacilli</taxon>
        <taxon>Bacillales</taxon>
        <taxon>Bacillaceae</taxon>
        <taxon>Halalkalibacterium (ex Joshi et al. 2022)</taxon>
    </lineage>
</organism>
<dbReference type="GO" id="GO:0016787">
    <property type="term" value="F:hydrolase activity"/>
    <property type="evidence" value="ECO:0007669"/>
    <property type="project" value="UniProtKB-KW"/>
</dbReference>